<dbReference type="SUPFAM" id="SSF56645">
    <property type="entry name" value="Acyl-CoA dehydrogenase NM domain-like"/>
    <property type="match status" value="1"/>
</dbReference>
<evidence type="ECO:0000256" key="1">
    <source>
        <dbReference type="ARBA" id="ARBA00001974"/>
    </source>
</evidence>
<dbReference type="Pfam" id="PF00441">
    <property type="entry name" value="Acyl-CoA_dh_1"/>
    <property type="match status" value="1"/>
</dbReference>
<protein>
    <recommendedName>
        <fullName evidence="6">Cytochrome b5 heme-binding domain-containing protein</fullName>
    </recommendedName>
</protein>
<dbReference type="Gene3D" id="2.40.110.10">
    <property type="entry name" value="Butyryl-CoA Dehydrogenase, subunit A, domain 2"/>
    <property type="match status" value="1"/>
</dbReference>
<dbReference type="InterPro" id="IPR036250">
    <property type="entry name" value="AcylCo_DH-like_C"/>
</dbReference>
<comment type="cofactor">
    <cofactor evidence="1">
        <name>FAD</name>
        <dbReference type="ChEBI" id="CHEBI:57692"/>
    </cofactor>
</comment>
<evidence type="ECO:0000256" key="2">
    <source>
        <dbReference type="ARBA" id="ARBA00009347"/>
    </source>
</evidence>
<dbReference type="PANTHER" id="PTHR48083:SF28">
    <property type="entry name" value="ACYL-COA DEHYDROGENASE FAMILY PROTEIN (AFU_ORTHOLOGUE AFUA_6G10880)-RELATED"/>
    <property type="match status" value="1"/>
</dbReference>
<organism evidence="7 8">
    <name type="scientific">Panaeolus cyanescens</name>
    <dbReference type="NCBI Taxonomy" id="181874"/>
    <lineage>
        <taxon>Eukaryota</taxon>
        <taxon>Fungi</taxon>
        <taxon>Dikarya</taxon>
        <taxon>Basidiomycota</taxon>
        <taxon>Agaricomycotina</taxon>
        <taxon>Agaricomycetes</taxon>
        <taxon>Agaricomycetidae</taxon>
        <taxon>Agaricales</taxon>
        <taxon>Agaricineae</taxon>
        <taxon>Galeropsidaceae</taxon>
        <taxon>Panaeolus</taxon>
    </lineage>
</organism>
<dbReference type="SUPFAM" id="SSF51735">
    <property type="entry name" value="NAD(P)-binding Rossmann-fold domains"/>
    <property type="match status" value="1"/>
</dbReference>
<keyword evidence="5" id="KW-0560">Oxidoreductase</keyword>
<dbReference type="SUPFAM" id="SSF47203">
    <property type="entry name" value="Acyl-CoA dehydrogenase C-terminal domain-like"/>
    <property type="match status" value="1"/>
</dbReference>
<dbReference type="SMART" id="SM01117">
    <property type="entry name" value="Cyt-b5"/>
    <property type="match status" value="1"/>
</dbReference>
<name>A0A409VY56_9AGAR</name>
<dbReference type="InterPro" id="IPR009075">
    <property type="entry name" value="AcylCo_DH/oxidase_C"/>
</dbReference>
<dbReference type="AlphaFoldDB" id="A0A409VY56"/>
<proteinExistence type="inferred from homology"/>
<dbReference type="SUPFAM" id="SSF55856">
    <property type="entry name" value="Cytochrome b5-like heme/steroid binding domain"/>
    <property type="match status" value="1"/>
</dbReference>
<dbReference type="GO" id="GO:0050660">
    <property type="term" value="F:flavin adenine dinucleotide binding"/>
    <property type="evidence" value="ECO:0007669"/>
    <property type="project" value="InterPro"/>
</dbReference>
<dbReference type="PROSITE" id="PS50255">
    <property type="entry name" value="CYTOCHROME_B5_2"/>
    <property type="match status" value="1"/>
</dbReference>
<evidence type="ECO:0000313" key="7">
    <source>
        <dbReference type="EMBL" id="PPQ71186.1"/>
    </source>
</evidence>
<dbReference type="InterPro" id="IPR037069">
    <property type="entry name" value="AcylCoA_DH/ox_N_sf"/>
</dbReference>
<dbReference type="GO" id="GO:0003995">
    <property type="term" value="F:acyl-CoA dehydrogenase activity"/>
    <property type="evidence" value="ECO:0007669"/>
    <property type="project" value="InterPro"/>
</dbReference>
<dbReference type="GO" id="GO:0033539">
    <property type="term" value="P:fatty acid beta-oxidation using acyl-CoA dehydrogenase"/>
    <property type="evidence" value="ECO:0007669"/>
    <property type="project" value="TreeGrafter"/>
</dbReference>
<dbReference type="InterPro" id="IPR013786">
    <property type="entry name" value="AcylCoA_DH/ox_N"/>
</dbReference>
<dbReference type="Pfam" id="PF02770">
    <property type="entry name" value="Acyl-CoA_dh_M"/>
    <property type="match status" value="1"/>
</dbReference>
<sequence length="837" mass="92315">MAAKTFTLDDVAKHNKEGDLWIVVDSNVYDLSRFAAMHPGGLAVLLDDEVAGKDATEAFFSLHRYEVLQRPQFSRLIIGTIEGQKQLVVPPAPGELSRVPYAEPTWLTPGYHSPYYKDHHRKFQAAFRKFVEEVILPDARAREEDGKRPSQKVFDEMAKLNIIAMRLGPGRHLKGLELMGGIVKPEEFDYFHELIMGEEISRIHARGYNDGMGGGTYIGLPPIMNFGKPAIRDKIVAEVFAGKKLCALAITEAFAGSDVAGLKCFAKKVDGGYRVTGTSNKWITNGTFADYFTVGCRTEKGGLSVLLIERGPGIETKSIKTPYSPTAGTAYITFEDVFVPDDHLLGEENKGLQVILSNFNHERWGMTTASIGAQRLIVEECLKWVSQRKVFGKPLHSQAVIRSKLAAMISRVESAQNWLENITYQMNHMNYKQQADHLAGPIGLLKKYATETAQETARDAVQIFGGRGITKTGMGRFIEHYHRTVPFDAVLGGAEDVLGDLGVRQALRKMPKNSRERIWEITAIVRSPEKAKKLEKHGVKVAVGSHDDASLLEPLVASSDVVIATADADNVEACRATLAGLKNSYQRTGVPPIFIHTSGTGVLTDNAAGEYSTDLIYNDADADQIETLAPTQFHRNVDLMILEADREGGAAGYARTHIILPSTIYGIAENILVDDGIANPHSRQVPDLIRAAVMRGRGGTVGKGKNLWPDVDIEDVADLYVILFDSIRKNPDGTGHGREGFYFGENGEHSLYEVGRAISQALVDLGRASEAEPTTFTKEEIDTYFEGSNYLGSNSRCRSNRSRAIGWNPIKTKDDFIASIKPEVEALLKKRGHEWKN</sequence>
<evidence type="ECO:0000313" key="8">
    <source>
        <dbReference type="Proteomes" id="UP000284842"/>
    </source>
</evidence>
<evidence type="ECO:0000256" key="4">
    <source>
        <dbReference type="ARBA" id="ARBA00022827"/>
    </source>
</evidence>
<dbReference type="PANTHER" id="PTHR48083">
    <property type="entry name" value="MEDIUM-CHAIN SPECIFIC ACYL-COA DEHYDROGENASE, MITOCHONDRIAL-RELATED"/>
    <property type="match status" value="1"/>
</dbReference>
<keyword evidence="8" id="KW-1185">Reference proteome</keyword>
<dbReference type="STRING" id="181874.A0A409VY56"/>
<dbReference type="InterPro" id="IPR001199">
    <property type="entry name" value="Cyt_B5-like_heme/steroid-bd"/>
</dbReference>
<dbReference type="Gene3D" id="1.10.540.10">
    <property type="entry name" value="Acyl-CoA dehydrogenase/oxidase, N-terminal domain"/>
    <property type="match status" value="1"/>
</dbReference>
<dbReference type="Gene3D" id="1.20.140.10">
    <property type="entry name" value="Butyryl-CoA Dehydrogenase, subunit A, domain 3"/>
    <property type="match status" value="1"/>
</dbReference>
<gene>
    <name evidence="7" type="ORF">CVT24_010003</name>
</gene>
<dbReference type="PROSITE" id="PS00072">
    <property type="entry name" value="ACYL_COA_DH_1"/>
    <property type="match status" value="1"/>
</dbReference>
<evidence type="ECO:0000256" key="5">
    <source>
        <dbReference type="ARBA" id="ARBA00023002"/>
    </source>
</evidence>
<keyword evidence="3" id="KW-0285">Flavoprotein</keyword>
<feature type="domain" description="Cytochrome b5 heme-binding" evidence="6">
    <location>
        <begin position="3"/>
        <end position="82"/>
    </location>
</feature>
<dbReference type="InterPro" id="IPR006091">
    <property type="entry name" value="Acyl-CoA_Oxase/DH_mid-dom"/>
</dbReference>
<dbReference type="InterPro" id="IPR006089">
    <property type="entry name" value="Acyl-CoA_DH_CS"/>
</dbReference>
<accession>A0A409VY56</accession>
<evidence type="ECO:0000256" key="3">
    <source>
        <dbReference type="ARBA" id="ARBA00022630"/>
    </source>
</evidence>
<comment type="caution">
    <text evidence="7">The sequence shown here is derived from an EMBL/GenBank/DDBJ whole genome shotgun (WGS) entry which is preliminary data.</text>
</comment>
<keyword evidence="4" id="KW-0274">FAD</keyword>
<dbReference type="InterPro" id="IPR046373">
    <property type="entry name" value="Acyl-CoA_Oxase/DH_mid-dom_sf"/>
</dbReference>
<dbReference type="OrthoDB" id="2588832at2759"/>
<evidence type="ECO:0000259" key="6">
    <source>
        <dbReference type="PROSITE" id="PS50255"/>
    </source>
</evidence>
<dbReference type="InterPro" id="IPR036291">
    <property type="entry name" value="NAD(P)-bd_dom_sf"/>
</dbReference>
<dbReference type="InterPro" id="IPR050741">
    <property type="entry name" value="Acyl-CoA_dehydrogenase"/>
</dbReference>
<dbReference type="Pfam" id="PF00173">
    <property type="entry name" value="Cyt-b5"/>
    <property type="match status" value="1"/>
</dbReference>
<dbReference type="Proteomes" id="UP000284842">
    <property type="component" value="Unassembled WGS sequence"/>
</dbReference>
<dbReference type="InterPro" id="IPR036400">
    <property type="entry name" value="Cyt_B5-like_heme/steroid_sf"/>
</dbReference>
<dbReference type="Pfam" id="PF02771">
    <property type="entry name" value="Acyl-CoA_dh_N"/>
    <property type="match status" value="1"/>
</dbReference>
<dbReference type="EMBL" id="NHTK01005925">
    <property type="protein sequence ID" value="PPQ71186.1"/>
    <property type="molecule type" value="Genomic_DNA"/>
</dbReference>
<dbReference type="Gene3D" id="3.40.50.720">
    <property type="entry name" value="NAD(P)-binding Rossmann-like Domain"/>
    <property type="match status" value="1"/>
</dbReference>
<dbReference type="GO" id="GO:0005737">
    <property type="term" value="C:cytoplasm"/>
    <property type="evidence" value="ECO:0007669"/>
    <property type="project" value="TreeGrafter"/>
</dbReference>
<dbReference type="InParanoid" id="A0A409VY56"/>
<reference evidence="7 8" key="1">
    <citation type="journal article" date="2018" name="Evol. Lett.">
        <title>Horizontal gene cluster transfer increased hallucinogenic mushroom diversity.</title>
        <authorList>
            <person name="Reynolds H.T."/>
            <person name="Vijayakumar V."/>
            <person name="Gluck-Thaler E."/>
            <person name="Korotkin H.B."/>
            <person name="Matheny P.B."/>
            <person name="Slot J.C."/>
        </authorList>
    </citation>
    <scope>NUCLEOTIDE SEQUENCE [LARGE SCALE GENOMIC DNA]</scope>
    <source>
        <strain evidence="7 8">2629</strain>
    </source>
</reference>
<dbReference type="Gene3D" id="3.10.120.10">
    <property type="entry name" value="Cytochrome b5-like heme/steroid binding domain"/>
    <property type="match status" value="1"/>
</dbReference>
<dbReference type="InterPro" id="IPR009100">
    <property type="entry name" value="AcylCoA_DH/oxidase_NM_dom_sf"/>
</dbReference>
<comment type="similarity">
    <text evidence="2">Belongs to the acyl-CoA dehydrogenase family.</text>
</comment>